<dbReference type="GO" id="GO:0006352">
    <property type="term" value="P:DNA-templated transcription initiation"/>
    <property type="evidence" value="ECO:0007669"/>
    <property type="project" value="InterPro"/>
</dbReference>
<evidence type="ECO:0000259" key="2">
    <source>
        <dbReference type="Pfam" id="PF04545"/>
    </source>
</evidence>
<dbReference type="InterPro" id="IPR011260">
    <property type="entry name" value="RNAP_asu_C"/>
</dbReference>
<name>A0A174W1T6_9FIRM</name>
<evidence type="ECO:0000259" key="1">
    <source>
        <dbReference type="Pfam" id="PF03118"/>
    </source>
</evidence>
<dbReference type="InterPro" id="IPR007630">
    <property type="entry name" value="RNA_pol_sigma70_r4"/>
</dbReference>
<dbReference type="PRINTS" id="PR00046">
    <property type="entry name" value="SIGMA70FCT"/>
</dbReference>
<evidence type="ECO:0000313" key="4">
    <source>
        <dbReference type="Proteomes" id="UP000095762"/>
    </source>
</evidence>
<dbReference type="SUPFAM" id="SSF47789">
    <property type="entry name" value="C-terminal domain of RNA polymerase alpha subunit"/>
    <property type="match status" value="1"/>
</dbReference>
<dbReference type="InterPro" id="IPR000943">
    <property type="entry name" value="RNA_pol_sigma70"/>
</dbReference>
<dbReference type="SUPFAM" id="SSF88659">
    <property type="entry name" value="Sigma3 and sigma4 domains of RNA polymerase sigma factors"/>
    <property type="match status" value="1"/>
</dbReference>
<dbReference type="EMBL" id="CZBP01000039">
    <property type="protein sequence ID" value="CUQ38170.1"/>
    <property type="molecule type" value="Genomic_DNA"/>
</dbReference>
<proteinExistence type="predicted"/>
<dbReference type="InterPro" id="IPR050239">
    <property type="entry name" value="Sigma-70_RNA_pol_init_factors"/>
</dbReference>
<sequence length="358" mass="41579">MNETAINNAIRELEEMTDLLRKISERKITQKQAADKLGITPQAFQTELKNSFSNYIKKRNIITEDLLLKCLEEIETPCERIAKDIFGIAEYEKLVIIDTENQELFLQRMKDILSEREMSIMSLRYGINTDEPMTLRKIGEQFGVEPQRIRQILDKCLHKLRNPANSRLLLPNYQRYAKALQSCQEVQAVSDNLEKAYERTVEKYTWLLHKKELVDKAPEIRRQLENMIQISDMVIPENWKEILKSKGIITVFDYIEADHAELEKTKEFCPDFSCSVLDTMFGIPTQEVKSIVASAIQISTLNLSTRTFNALFRAGISTLGDLAKKSRKEIMEIRNFGRSCYEELETILSKYNISLMED</sequence>
<dbReference type="InterPro" id="IPR013324">
    <property type="entry name" value="RNA_pol_sigma_r3/r4-like"/>
</dbReference>
<dbReference type="GO" id="GO:0003700">
    <property type="term" value="F:DNA-binding transcription factor activity"/>
    <property type="evidence" value="ECO:0007669"/>
    <property type="project" value="InterPro"/>
</dbReference>
<organism evidence="3 4">
    <name type="scientific">Blautia obeum</name>
    <dbReference type="NCBI Taxonomy" id="40520"/>
    <lineage>
        <taxon>Bacteria</taxon>
        <taxon>Bacillati</taxon>
        <taxon>Bacillota</taxon>
        <taxon>Clostridia</taxon>
        <taxon>Lachnospirales</taxon>
        <taxon>Lachnospiraceae</taxon>
        <taxon>Blautia</taxon>
    </lineage>
</organism>
<dbReference type="GO" id="GO:0003899">
    <property type="term" value="F:DNA-directed RNA polymerase activity"/>
    <property type="evidence" value="ECO:0007669"/>
    <property type="project" value="InterPro"/>
</dbReference>
<dbReference type="Gene3D" id="1.10.10.10">
    <property type="entry name" value="Winged helix-like DNA-binding domain superfamily/Winged helix DNA-binding domain"/>
    <property type="match status" value="1"/>
</dbReference>
<dbReference type="RefSeq" id="WP_055060558.1">
    <property type="nucleotide sequence ID" value="NZ_CZBP01000039.1"/>
</dbReference>
<dbReference type="PANTHER" id="PTHR30603">
    <property type="entry name" value="RNA POLYMERASE SIGMA FACTOR RPO"/>
    <property type="match status" value="1"/>
</dbReference>
<dbReference type="AlphaFoldDB" id="A0A174W1T6"/>
<evidence type="ECO:0000313" key="3">
    <source>
        <dbReference type="EMBL" id="CUQ38170.1"/>
    </source>
</evidence>
<gene>
    <name evidence="3" type="primary">hrdB</name>
    <name evidence="3" type="ORF">ERS852569_03517</name>
</gene>
<dbReference type="Pfam" id="PF03118">
    <property type="entry name" value="RNA_pol_A_CTD"/>
    <property type="match status" value="1"/>
</dbReference>
<dbReference type="GO" id="GO:0003677">
    <property type="term" value="F:DNA binding"/>
    <property type="evidence" value="ECO:0007669"/>
    <property type="project" value="InterPro"/>
</dbReference>
<dbReference type="Gene3D" id="1.10.150.20">
    <property type="entry name" value="5' to 3' exonuclease, C-terminal subdomain"/>
    <property type="match status" value="1"/>
</dbReference>
<dbReference type="InterPro" id="IPR036388">
    <property type="entry name" value="WH-like_DNA-bd_sf"/>
</dbReference>
<feature type="domain" description="RNA polymerase alpha subunit C-terminal" evidence="1">
    <location>
        <begin position="295"/>
        <end position="349"/>
    </location>
</feature>
<dbReference type="PANTHER" id="PTHR30603:SF47">
    <property type="entry name" value="RNA POLYMERASE SIGMA FACTOR SIGD, CHLOROPLASTIC"/>
    <property type="match status" value="1"/>
</dbReference>
<accession>A0A174W1T6</accession>
<reference evidence="3 4" key="1">
    <citation type="submission" date="2015-09" db="EMBL/GenBank/DDBJ databases">
        <authorList>
            <consortium name="Pathogen Informatics"/>
        </authorList>
    </citation>
    <scope>NUCLEOTIDE SEQUENCE [LARGE SCALE GENOMIC DNA]</scope>
    <source>
        <strain evidence="3 4">2789STDY5834957</strain>
    </source>
</reference>
<protein>
    <submittedName>
        <fullName evidence="3">RNA polymerase principal sigma factor hrdB</fullName>
    </submittedName>
</protein>
<dbReference type="Proteomes" id="UP000095762">
    <property type="component" value="Unassembled WGS sequence"/>
</dbReference>
<feature type="domain" description="RNA polymerase sigma-70 region 4" evidence="2">
    <location>
        <begin position="112"/>
        <end position="162"/>
    </location>
</feature>
<dbReference type="Pfam" id="PF04545">
    <property type="entry name" value="Sigma70_r4"/>
    <property type="match status" value="1"/>
</dbReference>